<dbReference type="Pfam" id="PF13380">
    <property type="entry name" value="CoA_binding_2"/>
    <property type="match status" value="1"/>
</dbReference>
<protein>
    <submittedName>
        <fullName evidence="2">Acyl-CoA synthetase (NDP forming)</fullName>
    </submittedName>
</protein>
<evidence type="ECO:0000259" key="1">
    <source>
        <dbReference type="SMART" id="SM00881"/>
    </source>
</evidence>
<dbReference type="Gene3D" id="3.40.50.261">
    <property type="entry name" value="Succinyl-CoA synthetase domains"/>
    <property type="match status" value="2"/>
</dbReference>
<gene>
    <name evidence="2" type="ORF">SAMN05192542_113101</name>
</gene>
<dbReference type="InterPro" id="IPR003781">
    <property type="entry name" value="CoA-bd"/>
</dbReference>
<dbReference type="AlphaFoldDB" id="A0A1H7SY63"/>
<name>A0A1H7SY63_9BURK</name>
<organism evidence="2 3">
    <name type="scientific">Paraburkholderia caballeronis</name>
    <dbReference type="NCBI Taxonomy" id="416943"/>
    <lineage>
        <taxon>Bacteria</taxon>
        <taxon>Pseudomonadati</taxon>
        <taxon>Pseudomonadota</taxon>
        <taxon>Betaproteobacteria</taxon>
        <taxon>Burkholderiales</taxon>
        <taxon>Burkholderiaceae</taxon>
        <taxon>Paraburkholderia</taxon>
    </lineage>
</organism>
<reference evidence="3" key="1">
    <citation type="submission" date="2016-10" db="EMBL/GenBank/DDBJ databases">
        <authorList>
            <person name="Varghese N."/>
            <person name="Submissions S."/>
        </authorList>
    </citation>
    <scope>NUCLEOTIDE SEQUENCE [LARGE SCALE GENOMIC DNA]</scope>
    <source>
        <strain evidence="3">LMG 26416</strain>
    </source>
</reference>
<dbReference type="Proteomes" id="UP000199120">
    <property type="component" value="Unassembled WGS sequence"/>
</dbReference>
<dbReference type="SUPFAM" id="SSF52210">
    <property type="entry name" value="Succinyl-CoA synthetase domains"/>
    <property type="match status" value="2"/>
</dbReference>
<keyword evidence="3" id="KW-1185">Reference proteome</keyword>
<dbReference type="GO" id="GO:0005524">
    <property type="term" value="F:ATP binding"/>
    <property type="evidence" value="ECO:0007669"/>
    <property type="project" value="InterPro"/>
</dbReference>
<proteinExistence type="predicted"/>
<dbReference type="SUPFAM" id="SSF56059">
    <property type="entry name" value="Glutathione synthetase ATP-binding domain-like"/>
    <property type="match status" value="1"/>
</dbReference>
<dbReference type="SMART" id="SM00881">
    <property type="entry name" value="CoA_binding"/>
    <property type="match status" value="1"/>
</dbReference>
<dbReference type="Pfam" id="PF13607">
    <property type="entry name" value="Succ_CoA_lig"/>
    <property type="match status" value="1"/>
</dbReference>
<dbReference type="Gene3D" id="3.40.50.720">
    <property type="entry name" value="NAD(P)-binding Rossmann-like Domain"/>
    <property type="match status" value="1"/>
</dbReference>
<dbReference type="STRING" id="416943.SAMN05445871_5027"/>
<dbReference type="PANTHER" id="PTHR42793">
    <property type="entry name" value="COA BINDING DOMAIN CONTAINING PROTEIN"/>
    <property type="match status" value="1"/>
</dbReference>
<dbReference type="InterPro" id="IPR032875">
    <property type="entry name" value="Succ_CoA_lig_flav_dom"/>
</dbReference>
<dbReference type="InterPro" id="IPR013815">
    <property type="entry name" value="ATP_grasp_subdomain_1"/>
</dbReference>
<dbReference type="InterPro" id="IPR016102">
    <property type="entry name" value="Succinyl-CoA_synth-like"/>
</dbReference>
<dbReference type="OrthoDB" id="9807426at2"/>
<dbReference type="Gene3D" id="3.30.1490.20">
    <property type="entry name" value="ATP-grasp fold, A domain"/>
    <property type="match status" value="1"/>
</dbReference>
<dbReference type="Gene3D" id="3.30.470.20">
    <property type="entry name" value="ATP-grasp fold, B domain"/>
    <property type="match status" value="1"/>
</dbReference>
<dbReference type="PANTHER" id="PTHR42793:SF4">
    <property type="entry name" value="BLL6376 PROTEIN"/>
    <property type="match status" value="1"/>
</dbReference>
<evidence type="ECO:0000313" key="3">
    <source>
        <dbReference type="Proteomes" id="UP000199120"/>
    </source>
</evidence>
<feature type="domain" description="CoA-binding" evidence="1">
    <location>
        <begin position="20"/>
        <end position="117"/>
    </location>
</feature>
<dbReference type="RefSeq" id="WP_090550208.1">
    <property type="nucleotide sequence ID" value="NZ_FNSR01000002.1"/>
</dbReference>
<evidence type="ECO:0000313" key="2">
    <source>
        <dbReference type="EMBL" id="SEL77189.1"/>
    </source>
</evidence>
<sequence>MNAPAPFDSPFATPPGLRALFAPRSIAIVGATDRPGPALRIRASLDALGFTGELHAVNPARAEALGRPCAPSLSALAARSGAPDVALLCVGPERVAAAVLDAAQAGVKGVVAYASGVGATSHDGRASLDVIRAACAENGIAFCGPDCMGILNPATRSTLYMGEIQDATSIGGDVALITQSGSMAIGLLTDVRRFGYSHVISTGAEAVLTAADYLAALADDPATRVIVLFLEAVRDIGRFVAAADRARERGKPVVVLKVGKTALSQQAALGHTGGIAGDARVFSALLARHGCIEVSTLEELTETVVCLRAARRPAQAGIGIVSPSGGHVEYALDTAARAGIDLPALPDAQRAALAATIGTVSAHGNPVDAWGNGDYETNLRAGLDAFAASPAHGAVVLVTDTMDGQPTRPTRYVDALLDVASRSDKPFYLLSSRAGLFRREYADRLAEHGASQLAGVEPALRAIANAAAWRAAKPQPPRAPQMSPAFIDALPRGKHWLDEAKAKAWLRACGLTTPAGALAGATDDPSKLAAELGFPVALKVIDERIPHRTPYGLVQLDLDSADAVTRAAGTIRARLATHFPACENVPLLVERMTGPGLDLFVGASTDPECGPMLMIGLGGFLLETVRDVVAIPLPPRAGEVAARLAQSGLGRFLASRSGALFGGVEPLVRFAETIGDLYVAANGRLALIELNPVRVTDRAAAPVVLDALIATAEGPAA</sequence>
<dbReference type="SUPFAM" id="SSF51735">
    <property type="entry name" value="NAD(P)-binding Rossmann-fold domains"/>
    <property type="match status" value="1"/>
</dbReference>
<dbReference type="EMBL" id="FOAJ01000013">
    <property type="protein sequence ID" value="SEL77189.1"/>
    <property type="molecule type" value="Genomic_DNA"/>
</dbReference>
<accession>A0A1H7SY63</accession>
<dbReference type="Pfam" id="PF13549">
    <property type="entry name" value="ATP-grasp_5"/>
    <property type="match status" value="1"/>
</dbReference>
<dbReference type="InterPro" id="IPR036291">
    <property type="entry name" value="NAD(P)-bd_dom_sf"/>
</dbReference>